<comment type="caution">
    <text evidence="2">The sequence shown here is derived from an EMBL/GenBank/DDBJ whole genome shotgun (WGS) entry which is preliminary data.</text>
</comment>
<dbReference type="InParanoid" id="H0ET08"/>
<evidence type="ECO:0000313" key="3">
    <source>
        <dbReference type="Proteomes" id="UP000005446"/>
    </source>
</evidence>
<keyword evidence="3" id="KW-1185">Reference proteome</keyword>
<name>H0ET08_GLAL7</name>
<dbReference type="Proteomes" id="UP000005446">
    <property type="component" value="Unassembled WGS sequence"/>
</dbReference>
<reference evidence="2 3" key="1">
    <citation type="journal article" date="2012" name="Eukaryot. Cell">
        <title>Genome sequence of the fungus Glarea lozoyensis: the first genome sequence of a species from the Helotiaceae family.</title>
        <authorList>
            <person name="Youssar L."/>
            <person name="Gruening B.A."/>
            <person name="Erxleben A."/>
            <person name="Guenther S."/>
            <person name="Huettel W."/>
        </authorList>
    </citation>
    <scope>NUCLEOTIDE SEQUENCE [LARGE SCALE GENOMIC DNA]</scope>
    <source>
        <strain evidence="3">ATCC 74030 / MF5533</strain>
    </source>
</reference>
<dbReference type="HOGENOM" id="CLU_2250436_0_0_1"/>
<feature type="compositionally biased region" description="Acidic residues" evidence="1">
    <location>
        <begin position="70"/>
        <end position="104"/>
    </location>
</feature>
<accession>H0ET08</accession>
<evidence type="ECO:0000256" key="1">
    <source>
        <dbReference type="SAM" id="MobiDB-lite"/>
    </source>
</evidence>
<evidence type="ECO:0000313" key="2">
    <source>
        <dbReference type="EMBL" id="EHK98353.1"/>
    </source>
</evidence>
<organism evidence="2 3">
    <name type="scientific">Glarea lozoyensis (strain ATCC 74030 / MF5533)</name>
    <dbReference type="NCBI Taxonomy" id="1104152"/>
    <lineage>
        <taxon>Eukaryota</taxon>
        <taxon>Fungi</taxon>
        <taxon>Dikarya</taxon>
        <taxon>Ascomycota</taxon>
        <taxon>Pezizomycotina</taxon>
        <taxon>Leotiomycetes</taxon>
        <taxon>Helotiales</taxon>
        <taxon>Helotiaceae</taxon>
        <taxon>Glarea</taxon>
    </lineage>
</organism>
<proteinExistence type="predicted"/>
<dbReference type="EMBL" id="AGUE01000155">
    <property type="protein sequence ID" value="EHK98353.1"/>
    <property type="molecule type" value="Genomic_DNA"/>
</dbReference>
<dbReference type="AlphaFoldDB" id="H0ET08"/>
<sequence>MLAAVLAQVHKETFWKFIDKNVSWEVVSIILGIDGIGTTTRRFDKVYEMLKARITFEESAKSKKRKAEMVEAEDGNMADGEEEEDESEGEITGEEIEKVDEDEY</sequence>
<feature type="region of interest" description="Disordered" evidence="1">
    <location>
        <begin position="58"/>
        <end position="104"/>
    </location>
</feature>
<protein>
    <submittedName>
        <fullName evidence="2">Uncharacterized protein</fullName>
    </submittedName>
</protein>
<gene>
    <name evidence="2" type="ORF">M7I_5826</name>
</gene>